<gene>
    <name evidence="2" type="ORF">Psch_01927</name>
</gene>
<comment type="caution">
    <text evidence="2">The sequence shown here is derived from an EMBL/GenBank/DDBJ whole genome shotgun (WGS) entry which is preliminary data.</text>
</comment>
<evidence type="ECO:0000313" key="2">
    <source>
        <dbReference type="EMBL" id="TEB08364.1"/>
    </source>
</evidence>
<name>A0A4Y7RH95_9FIRM</name>
<dbReference type="RefSeq" id="WP_205079458.1">
    <property type="nucleotide sequence ID" value="NZ_QFGA01000001.1"/>
</dbReference>
<keyword evidence="3" id="KW-1185">Reference proteome</keyword>
<accession>A0A4Y7RH95</accession>
<evidence type="ECO:0000313" key="3">
    <source>
        <dbReference type="Proteomes" id="UP000298324"/>
    </source>
</evidence>
<sequence length="73" mass="8106">MADAIDKLVQVAALFDLAEAHILKGLLESEGLEVFLFDEQAAAFTPIVVGGVRLMVREPDLERARELLKTRQQ</sequence>
<dbReference type="Pfam" id="PF09413">
    <property type="entry name" value="DUF2007"/>
    <property type="match status" value="1"/>
</dbReference>
<dbReference type="EMBL" id="QFGA01000001">
    <property type="protein sequence ID" value="TEB08364.1"/>
    <property type="molecule type" value="Genomic_DNA"/>
</dbReference>
<dbReference type="InterPro" id="IPR011322">
    <property type="entry name" value="N-reg_PII-like_a/b"/>
</dbReference>
<protein>
    <recommendedName>
        <fullName evidence="1">DUF2007 domain-containing protein</fullName>
    </recommendedName>
</protein>
<dbReference type="SUPFAM" id="SSF54913">
    <property type="entry name" value="GlnB-like"/>
    <property type="match status" value="1"/>
</dbReference>
<dbReference type="Proteomes" id="UP000298324">
    <property type="component" value="Unassembled WGS sequence"/>
</dbReference>
<evidence type="ECO:0000259" key="1">
    <source>
        <dbReference type="Pfam" id="PF09413"/>
    </source>
</evidence>
<organism evidence="2 3">
    <name type="scientific">Pelotomaculum schinkii</name>
    <dbReference type="NCBI Taxonomy" id="78350"/>
    <lineage>
        <taxon>Bacteria</taxon>
        <taxon>Bacillati</taxon>
        <taxon>Bacillota</taxon>
        <taxon>Clostridia</taxon>
        <taxon>Eubacteriales</taxon>
        <taxon>Desulfotomaculaceae</taxon>
        <taxon>Pelotomaculum</taxon>
    </lineage>
</organism>
<dbReference type="InterPro" id="IPR018551">
    <property type="entry name" value="DUF2007"/>
</dbReference>
<feature type="domain" description="DUF2007" evidence="1">
    <location>
        <begin position="10"/>
        <end position="70"/>
    </location>
</feature>
<dbReference type="AlphaFoldDB" id="A0A4Y7RH95"/>
<reference evidence="2 3" key="1">
    <citation type="journal article" date="2018" name="Environ. Microbiol.">
        <title>Novel energy conservation strategies and behaviour of Pelotomaculum schinkii driving syntrophic propionate catabolism.</title>
        <authorList>
            <person name="Hidalgo-Ahumada C.A.P."/>
            <person name="Nobu M.K."/>
            <person name="Narihiro T."/>
            <person name="Tamaki H."/>
            <person name="Liu W.T."/>
            <person name="Kamagata Y."/>
            <person name="Stams A.J.M."/>
            <person name="Imachi H."/>
            <person name="Sousa D.Z."/>
        </authorList>
    </citation>
    <scope>NUCLEOTIDE SEQUENCE [LARGE SCALE GENOMIC DNA]</scope>
    <source>
        <strain evidence="2 3">HH</strain>
    </source>
</reference>
<dbReference type="Gene3D" id="3.30.70.790">
    <property type="entry name" value="UreE, C-terminal domain"/>
    <property type="match status" value="1"/>
</dbReference>
<proteinExistence type="predicted"/>